<organism evidence="9 10">
    <name type="scientific">Nonomuraea turkmeniaca</name>
    <dbReference type="NCBI Taxonomy" id="103838"/>
    <lineage>
        <taxon>Bacteria</taxon>
        <taxon>Bacillati</taxon>
        <taxon>Actinomycetota</taxon>
        <taxon>Actinomycetes</taxon>
        <taxon>Streptosporangiales</taxon>
        <taxon>Streptosporangiaceae</taxon>
        <taxon>Nonomuraea</taxon>
    </lineage>
</organism>
<dbReference type="Pfam" id="PF13632">
    <property type="entry name" value="Glyco_trans_2_3"/>
    <property type="match status" value="1"/>
</dbReference>
<comment type="pathway">
    <text evidence="1">Cell wall biogenesis; cell wall polysaccharide biosynthesis.</text>
</comment>
<feature type="domain" description="Glycosyltransferase 2-like" evidence="8">
    <location>
        <begin position="413"/>
        <end position="525"/>
    </location>
</feature>
<dbReference type="Pfam" id="PF00535">
    <property type="entry name" value="Glycos_transf_2"/>
    <property type="match status" value="1"/>
</dbReference>
<keyword evidence="10" id="KW-1185">Reference proteome</keyword>
<name>A0A5S4F483_9ACTN</name>
<keyword evidence="4 9" id="KW-0808">Transferase</keyword>
<feature type="compositionally biased region" description="Basic and acidic residues" evidence="5">
    <location>
        <begin position="11"/>
        <end position="22"/>
    </location>
</feature>
<dbReference type="Gene3D" id="3.90.550.10">
    <property type="entry name" value="Spore Coat Polysaccharide Biosynthesis Protein SpsA, Chain A"/>
    <property type="match status" value="1"/>
</dbReference>
<evidence type="ECO:0000313" key="9">
    <source>
        <dbReference type="EMBL" id="TMR10955.1"/>
    </source>
</evidence>
<feature type="region of interest" description="Disordered" evidence="5">
    <location>
        <begin position="1"/>
        <end position="152"/>
    </location>
</feature>
<dbReference type="PANTHER" id="PTHR43179">
    <property type="entry name" value="RHAMNOSYLTRANSFERASE WBBL"/>
    <property type="match status" value="1"/>
</dbReference>
<evidence type="ECO:0000256" key="2">
    <source>
        <dbReference type="ARBA" id="ARBA00006739"/>
    </source>
</evidence>
<evidence type="ECO:0000256" key="6">
    <source>
        <dbReference type="SAM" id="Phobius"/>
    </source>
</evidence>
<sequence length="563" mass="61124">MGPRGRGGARPSEDRAGGERVARPRRAAGPAAGEPARPDRRPGHGRAPPLVVAGPPDRRAGRADAGRPGAAARLRHPRRRVQPEPRPVAGADARHHRHVLAAAPRVGGQVPRPAPPHGVRAGGSGRRRHLRDRQRPGQRAARRGAGGQPLDARRGLRAVLHVRGRAGGCALARGGGTRLARPPLRRPVRAAAVVRRTRAGPADPDRHHPPDPGPAGLGVRELDQHRRRPLQVAVRQPARPVRVPDRLHRGALRSRLHERSHEGLPPMISIVIISKDEPALDSTLEGVTRAAESAGLPYEIIVVDASGGRLDAIAVAHPHVRWTAFTPPPGVLVTIPHQRNAGVGAAKGEIVVFTDAGCLPQGDWLRRLVTPMLHEGESVVSGLVTGPEGHGSLYDADARRRAAARYLPECGTGNLAVRREVLDEVAGFDETFGYGSDVDFSWRVQDAGHRIRSAGDAVVTHEWGDRRRQLRRSYVYGKARARLYLKHRGRRAHLLRREPMVVAYPLFLLGLPLTLWFPLYPALLLVPAWRNRHNGPVRVLADHLVYGAGVLAELAAPRGRARR</sequence>
<dbReference type="OrthoDB" id="5243838at2"/>
<dbReference type="EMBL" id="VCKY01000171">
    <property type="protein sequence ID" value="TMR10955.1"/>
    <property type="molecule type" value="Genomic_DNA"/>
</dbReference>
<dbReference type="InterPro" id="IPR001173">
    <property type="entry name" value="Glyco_trans_2-like"/>
</dbReference>
<comment type="similarity">
    <text evidence="2">Belongs to the glycosyltransferase 2 family.</text>
</comment>
<evidence type="ECO:0000256" key="5">
    <source>
        <dbReference type="SAM" id="MobiDB-lite"/>
    </source>
</evidence>
<dbReference type="SUPFAM" id="SSF53448">
    <property type="entry name" value="Nucleotide-diphospho-sugar transferases"/>
    <property type="match status" value="1"/>
</dbReference>
<dbReference type="AlphaFoldDB" id="A0A5S4F483"/>
<proteinExistence type="inferred from homology"/>
<evidence type="ECO:0000259" key="8">
    <source>
        <dbReference type="Pfam" id="PF13632"/>
    </source>
</evidence>
<feature type="domain" description="Glycosyltransferase 2-like" evidence="7">
    <location>
        <begin position="269"/>
        <end position="395"/>
    </location>
</feature>
<dbReference type="InterPro" id="IPR029044">
    <property type="entry name" value="Nucleotide-diphossugar_trans"/>
</dbReference>
<accession>A0A5S4F483</accession>
<keyword evidence="6" id="KW-0472">Membrane</keyword>
<feature type="region of interest" description="Disordered" evidence="5">
    <location>
        <begin position="196"/>
        <end position="219"/>
    </location>
</feature>
<feature type="transmembrane region" description="Helical" evidence="6">
    <location>
        <begin position="500"/>
        <end position="519"/>
    </location>
</feature>
<keyword evidence="6" id="KW-1133">Transmembrane helix</keyword>
<keyword evidence="6" id="KW-0812">Transmembrane</keyword>
<feature type="compositionally biased region" description="Basic and acidic residues" evidence="5">
    <location>
        <begin position="56"/>
        <end position="65"/>
    </location>
</feature>
<evidence type="ECO:0000256" key="3">
    <source>
        <dbReference type="ARBA" id="ARBA00022676"/>
    </source>
</evidence>
<comment type="caution">
    <text evidence="9">The sequence shown here is derived from an EMBL/GenBank/DDBJ whole genome shotgun (WGS) entry which is preliminary data.</text>
</comment>
<evidence type="ECO:0000256" key="4">
    <source>
        <dbReference type="ARBA" id="ARBA00022679"/>
    </source>
</evidence>
<dbReference type="PANTHER" id="PTHR43179:SF12">
    <property type="entry name" value="GALACTOFURANOSYLTRANSFERASE GLFT2"/>
    <property type="match status" value="1"/>
</dbReference>
<dbReference type="Proteomes" id="UP000309128">
    <property type="component" value="Unassembled WGS sequence"/>
</dbReference>
<gene>
    <name evidence="9" type="ORF">ETD86_37450</name>
</gene>
<dbReference type="GO" id="GO:0016757">
    <property type="term" value="F:glycosyltransferase activity"/>
    <property type="evidence" value="ECO:0007669"/>
    <property type="project" value="UniProtKB-KW"/>
</dbReference>
<evidence type="ECO:0000313" key="10">
    <source>
        <dbReference type="Proteomes" id="UP000309128"/>
    </source>
</evidence>
<evidence type="ECO:0000259" key="7">
    <source>
        <dbReference type="Pfam" id="PF00535"/>
    </source>
</evidence>
<reference evidence="9 10" key="1">
    <citation type="submission" date="2019-05" db="EMBL/GenBank/DDBJ databases">
        <title>Draft genome sequence of Nonomuraea turkmeniaca DSM 43926.</title>
        <authorList>
            <person name="Saricaoglu S."/>
            <person name="Isik K."/>
        </authorList>
    </citation>
    <scope>NUCLEOTIDE SEQUENCE [LARGE SCALE GENOMIC DNA]</scope>
    <source>
        <strain evidence="9 10">DSM 43926</strain>
    </source>
</reference>
<evidence type="ECO:0000256" key="1">
    <source>
        <dbReference type="ARBA" id="ARBA00004776"/>
    </source>
</evidence>
<protein>
    <submittedName>
        <fullName evidence="9">Glycosyltransferase</fullName>
    </submittedName>
</protein>
<keyword evidence="3" id="KW-0328">Glycosyltransferase</keyword>